<gene>
    <name evidence="2" type="ORF">SAMN04488129_1128</name>
</gene>
<feature type="domain" description="N-acetyltransferase" evidence="1">
    <location>
        <begin position="10"/>
        <end position="144"/>
    </location>
</feature>
<dbReference type="Proteomes" id="UP000198807">
    <property type="component" value="Unassembled WGS sequence"/>
</dbReference>
<name>A0A1H7R7Y6_9GAMM</name>
<protein>
    <submittedName>
        <fullName evidence="2">Acetyltransferase (GNAT) domain-containing protein</fullName>
    </submittedName>
</protein>
<dbReference type="GO" id="GO:0016747">
    <property type="term" value="F:acyltransferase activity, transferring groups other than amino-acyl groups"/>
    <property type="evidence" value="ECO:0007669"/>
    <property type="project" value="InterPro"/>
</dbReference>
<dbReference type="CDD" id="cd04301">
    <property type="entry name" value="NAT_SF"/>
    <property type="match status" value="1"/>
</dbReference>
<sequence>MPVTLQQVDLAAWEADAQVRLDLARIYADAPAERLPLPVDNFIRDHLKNGHLFSCARFNDRLLGAVAVIPDQHAWWLSNLCVRKTARRRGVGSRLLMLVSEAAHVQGRRLYADSSDLPVADQMLLSRLGYRLTKDGDYFELDLSPKGGQQ</sequence>
<dbReference type="AlphaFoldDB" id="A0A1H7R7Y6"/>
<keyword evidence="3" id="KW-1185">Reference proteome</keyword>
<reference evidence="3" key="1">
    <citation type="submission" date="2016-10" db="EMBL/GenBank/DDBJ databases">
        <authorList>
            <person name="Varghese N."/>
            <person name="Submissions S."/>
        </authorList>
    </citation>
    <scope>NUCLEOTIDE SEQUENCE [LARGE SCALE GENOMIC DNA]</scope>
    <source>
        <strain evidence="3">CGMCC 1.9150</strain>
    </source>
</reference>
<accession>A0A1H7R7Y6</accession>
<dbReference type="Gene3D" id="3.40.630.30">
    <property type="match status" value="1"/>
</dbReference>
<dbReference type="EMBL" id="FOBC01000012">
    <property type="protein sequence ID" value="SEL56396.1"/>
    <property type="molecule type" value="Genomic_DNA"/>
</dbReference>
<dbReference type="RefSeq" id="WP_089713483.1">
    <property type="nucleotide sequence ID" value="NZ_FOBC01000012.1"/>
</dbReference>
<dbReference type="SUPFAM" id="SSF55729">
    <property type="entry name" value="Acyl-CoA N-acyltransferases (Nat)"/>
    <property type="match status" value="1"/>
</dbReference>
<dbReference type="InterPro" id="IPR040448">
    <property type="entry name" value="PanZ_GNAT"/>
</dbReference>
<evidence type="ECO:0000259" key="1">
    <source>
        <dbReference type="PROSITE" id="PS51186"/>
    </source>
</evidence>
<keyword evidence="2" id="KW-0808">Transferase</keyword>
<dbReference type="STRING" id="650850.SAMN04488129_1128"/>
<dbReference type="InterPro" id="IPR016181">
    <property type="entry name" value="Acyl_CoA_acyltransferase"/>
</dbReference>
<dbReference type="PROSITE" id="PS51186">
    <property type="entry name" value="GNAT"/>
    <property type="match status" value="1"/>
</dbReference>
<dbReference type="OrthoDB" id="5736859at2"/>
<proteinExistence type="predicted"/>
<dbReference type="Pfam" id="PF12568">
    <property type="entry name" value="PanZ"/>
    <property type="match status" value="1"/>
</dbReference>
<evidence type="ECO:0000313" key="3">
    <source>
        <dbReference type="Proteomes" id="UP000198807"/>
    </source>
</evidence>
<organism evidence="2 3">
    <name type="scientific">Halomonas daqiaonensis</name>
    <dbReference type="NCBI Taxonomy" id="650850"/>
    <lineage>
        <taxon>Bacteria</taxon>
        <taxon>Pseudomonadati</taxon>
        <taxon>Pseudomonadota</taxon>
        <taxon>Gammaproteobacteria</taxon>
        <taxon>Oceanospirillales</taxon>
        <taxon>Halomonadaceae</taxon>
        <taxon>Halomonas</taxon>
    </lineage>
</organism>
<evidence type="ECO:0000313" key="2">
    <source>
        <dbReference type="EMBL" id="SEL56396.1"/>
    </source>
</evidence>
<dbReference type="InterPro" id="IPR000182">
    <property type="entry name" value="GNAT_dom"/>
</dbReference>